<reference evidence="3" key="1">
    <citation type="submission" date="2010-08" db="EMBL/GenBank/DDBJ databases">
        <authorList>
            <consortium name="Caenorhabditis japonica Sequencing Consortium"/>
            <person name="Wilson R.K."/>
        </authorList>
    </citation>
    <scope>NUCLEOTIDE SEQUENCE [LARGE SCALE GENOMIC DNA]</scope>
    <source>
        <strain evidence="3">DF5081</strain>
    </source>
</reference>
<accession>A0A8R1DJP3</accession>
<dbReference type="AlphaFoldDB" id="A0A8R1DJP3"/>
<reference evidence="2" key="2">
    <citation type="submission" date="2022-06" db="UniProtKB">
        <authorList>
            <consortium name="EnsemblMetazoa"/>
        </authorList>
    </citation>
    <scope>IDENTIFICATION</scope>
    <source>
        <strain evidence="2">DF5081</strain>
    </source>
</reference>
<sequence length="429" mass="47507">MSGSGAATPKHVMEHIEDVVYSGETEGGDEGRSVSVTVLTQALFAGEVVEVCGDGRGDLSATLLADVVYGGEEAKEIGDEETVDGRGEDVSPKHLGDALCGAGEEAKEQKFFFQEIGDEETVDGRGEVEMERILNQTVPHKGGAEKNTEFEFPSTMVMMKLVCLKEAEVRGLLLRAVDFLKVKQMSTEPLHPSTQFRNRHGNSHQRSPIICCATTPARSGETWALFPNSSRMLSSSISTEEANKLRNSSRKRNKFYDSLAADKRVPPRSSNESEMNPYFVFLMRMKTQKMYLEGLKNDEKFKVPKARRMTHRLAQASQQNDDSVAFQLGRYLHGEIPLALLEQRISKIGPLFEENANPMTSESQPDDGVEAPKPKKAKETVPLAQLPSVRTVHDVALVPESAKCLFINYSTVQKLTYSTLSRSRYQGPK</sequence>
<dbReference type="Proteomes" id="UP000005237">
    <property type="component" value="Unassembled WGS sequence"/>
</dbReference>
<feature type="region of interest" description="Disordered" evidence="1">
    <location>
        <begin position="354"/>
        <end position="382"/>
    </location>
</feature>
<keyword evidence="3" id="KW-1185">Reference proteome</keyword>
<evidence type="ECO:0000313" key="2">
    <source>
        <dbReference type="EnsemblMetazoa" id="CJA03981.1"/>
    </source>
</evidence>
<dbReference type="EnsemblMetazoa" id="CJA03981.1">
    <property type="protein sequence ID" value="CJA03981.1"/>
    <property type="gene ID" value="WBGene00123185"/>
</dbReference>
<feature type="compositionally biased region" description="Basic and acidic residues" evidence="1">
    <location>
        <begin position="370"/>
        <end position="379"/>
    </location>
</feature>
<protein>
    <submittedName>
        <fullName evidence="2">Uncharacterized protein</fullName>
    </submittedName>
</protein>
<evidence type="ECO:0000256" key="1">
    <source>
        <dbReference type="SAM" id="MobiDB-lite"/>
    </source>
</evidence>
<evidence type="ECO:0000313" key="3">
    <source>
        <dbReference type="Proteomes" id="UP000005237"/>
    </source>
</evidence>
<proteinExistence type="predicted"/>
<organism evidence="2 3">
    <name type="scientific">Caenorhabditis japonica</name>
    <dbReference type="NCBI Taxonomy" id="281687"/>
    <lineage>
        <taxon>Eukaryota</taxon>
        <taxon>Metazoa</taxon>
        <taxon>Ecdysozoa</taxon>
        <taxon>Nematoda</taxon>
        <taxon>Chromadorea</taxon>
        <taxon>Rhabditida</taxon>
        <taxon>Rhabditina</taxon>
        <taxon>Rhabditomorpha</taxon>
        <taxon>Rhabditoidea</taxon>
        <taxon>Rhabditidae</taxon>
        <taxon>Peloderinae</taxon>
        <taxon>Caenorhabditis</taxon>
    </lineage>
</organism>
<name>A0A8R1DJP3_CAEJA</name>